<dbReference type="Proteomes" id="UP000041770">
    <property type="component" value="Unassembled WGS sequence"/>
</dbReference>
<protein>
    <submittedName>
        <fullName evidence="1">Uncharacterized protein</fullName>
    </submittedName>
</protein>
<sequence>MTIHRAKLTVKAFKLHLRREIITARIHQNSDWRDWQEAADATAFRRLGIHHIHQLQQDGTHWQCFVFQQRHRASAHPFTHQQINATLHHGVFPTDEVHIFTRQCGVTIKSNGGAFIREARIAWHHHVFSRSDHQRILATIFLMQTNRIKQAQSKRHQIGIAIGFRDLLSNLLRFFATVRMHFQQAITPHFQL</sequence>
<proteinExistence type="predicted"/>
<evidence type="ECO:0000313" key="1">
    <source>
        <dbReference type="EMBL" id="CSC81042.1"/>
    </source>
</evidence>
<dbReference type="EMBL" id="CWQY01000015">
    <property type="protein sequence ID" value="CSC81042.1"/>
    <property type="molecule type" value="Genomic_DNA"/>
</dbReference>
<gene>
    <name evidence="1" type="ORF">ERS013200_02323</name>
</gene>
<organism evidence="1 2">
    <name type="scientific">Vibrio cholerae</name>
    <dbReference type="NCBI Taxonomy" id="666"/>
    <lineage>
        <taxon>Bacteria</taxon>
        <taxon>Pseudomonadati</taxon>
        <taxon>Pseudomonadota</taxon>
        <taxon>Gammaproteobacteria</taxon>
        <taxon>Vibrionales</taxon>
        <taxon>Vibrionaceae</taxon>
        <taxon>Vibrio</taxon>
    </lineage>
</organism>
<dbReference type="AlphaFoldDB" id="A0A655ZUV4"/>
<reference evidence="1 2" key="1">
    <citation type="submission" date="2015-07" db="EMBL/GenBank/DDBJ databases">
        <authorList>
            <consortium name="Pathogen Informatics"/>
        </authorList>
    </citation>
    <scope>NUCLEOTIDE SEQUENCE [LARGE SCALE GENOMIC DNA]</scope>
    <source>
        <strain evidence="1 2">A316</strain>
    </source>
</reference>
<evidence type="ECO:0000313" key="2">
    <source>
        <dbReference type="Proteomes" id="UP000041770"/>
    </source>
</evidence>
<name>A0A655ZUV4_VIBCL</name>
<accession>A0A655ZUV4</accession>